<dbReference type="AlphaFoldDB" id="H2ZTG9"/>
<dbReference type="InterPro" id="IPR050887">
    <property type="entry name" value="Beta-mannosidase_GH2"/>
</dbReference>
<dbReference type="Ensembl" id="ENSLACT00000000696.1">
    <property type="protein sequence ID" value="ENSLACP00000000690.1"/>
    <property type="gene ID" value="ENSLACG00000000617.1"/>
</dbReference>
<evidence type="ECO:0000313" key="6">
    <source>
        <dbReference type="Proteomes" id="UP000008672"/>
    </source>
</evidence>
<dbReference type="STRING" id="7897.ENSLACP00000000690"/>
<dbReference type="InterPro" id="IPR036156">
    <property type="entry name" value="Beta-gal/glucu_dom_sf"/>
</dbReference>
<dbReference type="PANTHER" id="PTHR43730:SF1">
    <property type="entry name" value="BETA-MANNOSIDASE"/>
    <property type="match status" value="1"/>
</dbReference>
<dbReference type="FunFam" id="2.60.40.10:FF:000650">
    <property type="entry name" value="Mannosidase beta"/>
    <property type="match status" value="1"/>
</dbReference>
<reference evidence="5" key="2">
    <citation type="submission" date="2025-08" db="UniProtKB">
        <authorList>
            <consortium name="Ensembl"/>
        </authorList>
    </citation>
    <scope>IDENTIFICATION</scope>
</reference>
<dbReference type="EMBL" id="AFYH01232501">
    <property type="status" value="NOT_ANNOTATED_CDS"/>
    <property type="molecule type" value="Genomic_DNA"/>
</dbReference>
<dbReference type="Proteomes" id="UP000008672">
    <property type="component" value="Unassembled WGS sequence"/>
</dbReference>
<sequence length="207" mass="23688">YGGKWKMLHYFAQKFFAPLLPVGFEHQETFYIYGVSDLHMDFQLVLMVKVYQWSTMEPVCIQVTEDLTIKSGSAAPIYKETIGDLLKRCRNCTRQSCLISFYFEAQGQQYGPANYHFLSSLKDAVGLKKPWLTAAVNQQGKVYTIILQTTAIAPYIWLDVGDISGRFDDNGFLMVEETKVVTFYPWKPTSVSALKKSLHVHSLLDIY</sequence>
<dbReference type="GO" id="GO:0004567">
    <property type="term" value="F:beta-mannosidase activity"/>
    <property type="evidence" value="ECO:0007669"/>
    <property type="project" value="TreeGrafter"/>
</dbReference>
<dbReference type="InParanoid" id="H2ZTG9"/>
<dbReference type="Gene3D" id="2.60.40.10">
    <property type="entry name" value="Immunoglobulins"/>
    <property type="match status" value="1"/>
</dbReference>
<evidence type="ECO:0000256" key="2">
    <source>
        <dbReference type="ARBA" id="ARBA00023295"/>
    </source>
</evidence>
<dbReference type="EMBL" id="AFYH01232504">
    <property type="status" value="NOT_ANNOTATED_CDS"/>
    <property type="molecule type" value="Genomic_DNA"/>
</dbReference>
<evidence type="ECO:0000313" key="5">
    <source>
        <dbReference type="Ensembl" id="ENSLACP00000000690.1"/>
    </source>
</evidence>
<dbReference type="HOGENOM" id="CLU_1329030_0_0_1"/>
<dbReference type="InterPro" id="IPR013783">
    <property type="entry name" value="Ig-like_fold"/>
</dbReference>
<dbReference type="EMBL" id="AFYH01232502">
    <property type="status" value="NOT_ANNOTATED_CDS"/>
    <property type="molecule type" value="Genomic_DNA"/>
</dbReference>
<evidence type="ECO:0000259" key="3">
    <source>
        <dbReference type="Pfam" id="PF17753"/>
    </source>
</evidence>
<dbReference type="eggNOG" id="KOG2230">
    <property type="taxonomic scope" value="Eukaryota"/>
</dbReference>
<reference evidence="6" key="1">
    <citation type="submission" date="2011-08" db="EMBL/GenBank/DDBJ databases">
        <title>The draft genome of Latimeria chalumnae.</title>
        <authorList>
            <person name="Di Palma F."/>
            <person name="Alfoldi J."/>
            <person name="Johnson J."/>
            <person name="Berlin A."/>
            <person name="Gnerre S."/>
            <person name="Jaffe D."/>
            <person name="MacCallum I."/>
            <person name="Young S."/>
            <person name="Walker B.J."/>
            <person name="Lander E."/>
            <person name="Lindblad-Toh K."/>
        </authorList>
    </citation>
    <scope>NUCLEOTIDE SEQUENCE [LARGE SCALE GENOMIC DNA]</scope>
    <source>
        <strain evidence="6">Wild caught</strain>
    </source>
</reference>
<dbReference type="InterPro" id="IPR041447">
    <property type="entry name" value="Mannosidase_ig"/>
</dbReference>
<feature type="domain" description="Mannosidase Ig/CBM-like" evidence="4">
    <location>
        <begin position="29"/>
        <end position="123"/>
    </location>
</feature>
<dbReference type="Pfam" id="PF17786">
    <property type="entry name" value="Mannosidase_ig"/>
    <property type="match status" value="1"/>
</dbReference>
<dbReference type="GO" id="GO:0006516">
    <property type="term" value="P:glycoprotein catabolic process"/>
    <property type="evidence" value="ECO:0007669"/>
    <property type="project" value="TreeGrafter"/>
</dbReference>
<proteinExistence type="inferred from homology"/>
<reference evidence="5" key="3">
    <citation type="submission" date="2025-09" db="UniProtKB">
        <authorList>
            <consortium name="Ensembl"/>
        </authorList>
    </citation>
    <scope>IDENTIFICATION</scope>
</reference>
<keyword evidence="2" id="KW-0378">Hydrolase</keyword>
<dbReference type="InterPro" id="IPR041625">
    <property type="entry name" value="Beta-mannosidase_Ig"/>
</dbReference>
<dbReference type="GeneTree" id="ENSGT00390000001670"/>
<evidence type="ECO:0000259" key="4">
    <source>
        <dbReference type="Pfam" id="PF17786"/>
    </source>
</evidence>
<dbReference type="Pfam" id="PF17753">
    <property type="entry name" value="Ig_mannosidase"/>
    <property type="match status" value="1"/>
</dbReference>
<dbReference type="OMA" id="CVYATES"/>
<name>H2ZTG9_LATCH</name>
<feature type="domain" description="Beta-mannosidase Ig-fold" evidence="3">
    <location>
        <begin position="127"/>
        <end position="205"/>
    </location>
</feature>
<dbReference type="Bgee" id="ENSLACG00000000617">
    <property type="expression patterns" value="Expressed in chordate pharynx and 5 other cell types or tissues"/>
</dbReference>
<keyword evidence="6" id="KW-1185">Reference proteome</keyword>
<accession>H2ZTG9</accession>
<comment type="similarity">
    <text evidence="1">Belongs to the glycosyl hydrolase 2 family.</text>
</comment>
<dbReference type="PANTHER" id="PTHR43730">
    <property type="entry name" value="BETA-MANNOSIDASE"/>
    <property type="match status" value="1"/>
</dbReference>
<keyword evidence="2" id="KW-0326">Glycosidase</keyword>
<organism evidence="5 6">
    <name type="scientific">Latimeria chalumnae</name>
    <name type="common">Coelacanth</name>
    <dbReference type="NCBI Taxonomy" id="7897"/>
    <lineage>
        <taxon>Eukaryota</taxon>
        <taxon>Metazoa</taxon>
        <taxon>Chordata</taxon>
        <taxon>Craniata</taxon>
        <taxon>Vertebrata</taxon>
        <taxon>Euteleostomi</taxon>
        <taxon>Coelacanthiformes</taxon>
        <taxon>Coelacanthidae</taxon>
        <taxon>Latimeria</taxon>
    </lineage>
</organism>
<dbReference type="EMBL" id="AFYH01232503">
    <property type="status" value="NOT_ANNOTATED_CDS"/>
    <property type="molecule type" value="Genomic_DNA"/>
</dbReference>
<dbReference type="SUPFAM" id="SSF49303">
    <property type="entry name" value="beta-Galactosidase/glucuronidase domain"/>
    <property type="match status" value="2"/>
</dbReference>
<evidence type="ECO:0000256" key="1">
    <source>
        <dbReference type="ARBA" id="ARBA00007401"/>
    </source>
</evidence>
<protein>
    <submittedName>
        <fullName evidence="5">Uncharacterized protein</fullName>
    </submittedName>
</protein>